<feature type="signal peptide" evidence="1">
    <location>
        <begin position="1"/>
        <end position="20"/>
    </location>
</feature>
<dbReference type="EMBL" id="LGSR01000006">
    <property type="protein sequence ID" value="KOS21734.1"/>
    <property type="molecule type" value="Genomic_DNA"/>
</dbReference>
<dbReference type="Proteomes" id="UP000053831">
    <property type="component" value="Unassembled WGS sequence"/>
</dbReference>
<name>A0A0M8N6K5_ESCWE</name>
<accession>A0A0M8N6K5</accession>
<dbReference type="AlphaFoldDB" id="A0A0M8N6K5"/>
<feature type="chain" id="PRO_5005818971" description="Extracellular membrane protein CFEM domain-containing protein" evidence="1">
    <location>
        <begin position="21"/>
        <end position="83"/>
    </location>
</feature>
<keyword evidence="1" id="KW-0732">Signal</keyword>
<evidence type="ECO:0000313" key="2">
    <source>
        <dbReference type="EMBL" id="KOS21734.1"/>
    </source>
</evidence>
<reference evidence="2 3" key="1">
    <citation type="submission" date="2015-07" db="EMBL/GenBank/DDBJ databases">
        <title>The genome of the fungus Escovopsis weberi, a specialized disease agent of ant agriculture.</title>
        <authorList>
            <person name="de Man T.J."/>
            <person name="Stajich J.E."/>
            <person name="Kubicek C.P."/>
            <person name="Chenthamara K."/>
            <person name="Atanasova L."/>
            <person name="Druzhinina I.S."/>
            <person name="Birnbaum S."/>
            <person name="Barribeau S.M."/>
            <person name="Teiling C."/>
            <person name="Suen G."/>
            <person name="Currie C."/>
            <person name="Gerardo N.M."/>
        </authorList>
    </citation>
    <scope>NUCLEOTIDE SEQUENCE [LARGE SCALE GENOMIC DNA]</scope>
</reference>
<dbReference type="PROSITE" id="PS51257">
    <property type="entry name" value="PROKAR_LIPOPROTEIN"/>
    <property type="match status" value="1"/>
</dbReference>
<keyword evidence="3" id="KW-1185">Reference proteome</keyword>
<evidence type="ECO:0008006" key="4">
    <source>
        <dbReference type="Google" id="ProtNLM"/>
    </source>
</evidence>
<gene>
    <name evidence="2" type="ORF">ESCO_001505</name>
</gene>
<sequence>MKLNILTTAVVLALTPLASACKCVGNDYQLQWESTRTCCRTARGTFAGDDCSAHSLSKRMRQFSACCMRVWDGSLKSDCFDGV</sequence>
<proteinExistence type="predicted"/>
<evidence type="ECO:0000313" key="3">
    <source>
        <dbReference type="Proteomes" id="UP000053831"/>
    </source>
</evidence>
<organism evidence="2 3">
    <name type="scientific">Escovopsis weberi</name>
    <dbReference type="NCBI Taxonomy" id="150374"/>
    <lineage>
        <taxon>Eukaryota</taxon>
        <taxon>Fungi</taxon>
        <taxon>Dikarya</taxon>
        <taxon>Ascomycota</taxon>
        <taxon>Pezizomycotina</taxon>
        <taxon>Sordariomycetes</taxon>
        <taxon>Hypocreomycetidae</taxon>
        <taxon>Hypocreales</taxon>
        <taxon>Hypocreaceae</taxon>
        <taxon>Escovopsis</taxon>
    </lineage>
</organism>
<protein>
    <recommendedName>
        <fullName evidence="4">Extracellular membrane protein CFEM domain-containing protein</fullName>
    </recommendedName>
</protein>
<comment type="caution">
    <text evidence="2">The sequence shown here is derived from an EMBL/GenBank/DDBJ whole genome shotgun (WGS) entry which is preliminary data.</text>
</comment>
<evidence type="ECO:0000256" key="1">
    <source>
        <dbReference type="SAM" id="SignalP"/>
    </source>
</evidence>